<dbReference type="InterPro" id="IPR058575">
    <property type="entry name" value="NTP_transf_8_dom"/>
</dbReference>
<evidence type="ECO:0000313" key="2">
    <source>
        <dbReference type="EMBL" id="OGW99338.1"/>
    </source>
</evidence>
<accession>A0A1G1L2I7</accession>
<reference evidence="2 3" key="1">
    <citation type="journal article" date="2016" name="Nat. Commun.">
        <title>Thousands of microbial genomes shed light on interconnected biogeochemical processes in an aquifer system.</title>
        <authorList>
            <person name="Anantharaman K."/>
            <person name="Brown C.T."/>
            <person name="Hug L.A."/>
            <person name="Sharon I."/>
            <person name="Castelle C.J."/>
            <person name="Probst A.J."/>
            <person name="Thomas B.C."/>
            <person name="Singh A."/>
            <person name="Wilkins M.J."/>
            <person name="Karaoz U."/>
            <person name="Brodie E.L."/>
            <person name="Williams K.H."/>
            <person name="Hubbard S.S."/>
            <person name="Banfield J.F."/>
        </authorList>
    </citation>
    <scope>NUCLEOTIDE SEQUENCE [LARGE SCALE GENOMIC DNA]</scope>
</reference>
<sequence length="263" mass="30750">MANLKELEKGLFDTLTVLKEVLPEMVVVGGWCPYLYARYLWKKPIPDIPSTTDIDLGVLETGSKRFEKTVYDRLKSAGYALERIYADEETPVEFIYEKRAMKLKVEFITSFETSDDTLNRFLGSKLACNRIDAFEILLQETVAISLAVDNTVLTVKVPRPEIFFYHKMITFVMRSADFKRDKDLFYAYFILKFHPDKEKLLHRLADLKMDDYFHAFQQNVKEYLSDYSSSGYLILRPFLRAWMEENAINQDIRDTFSGLFGIL</sequence>
<evidence type="ECO:0000313" key="3">
    <source>
        <dbReference type="Proteomes" id="UP000178187"/>
    </source>
</evidence>
<evidence type="ECO:0000259" key="1">
    <source>
        <dbReference type="Pfam" id="PF12281"/>
    </source>
</evidence>
<protein>
    <recommendedName>
        <fullName evidence="1">Nucleotidyltransferase-like domain-containing protein</fullName>
    </recommendedName>
</protein>
<dbReference type="AlphaFoldDB" id="A0A1G1L2I7"/>
<proteinExistence type="predicted"/>
<feature type="domain" description="Nucleotidyltransferase-like" evidence="1">
    <location>
        <begin position="24"/>
        <end position="198"/>
    </location>
</feature>
<dbReference type="EMBL" id="MHFR01000009">
    <property type="protein sequence ID" value="OGW99338.1"/>
    <property type="molecule type" value="Genomic_DNA"/>
</dbReference>
<dbReference type="Pfam" id="PF12281">
    <property type="entry name" value="NTP_transf_8"/>
    <property type="match status" value="1"/>
</dbReference>
<comment type="caution">
    <text evidence="2">The sequence shown here is derived from an EMBL/GenBank/DDBJ whole genome shotgun (WGS) entry which is preliminary data.</text>
</comment>
<name>A0A1G1L2I7_9BACT</name>
<organism evidence="2 3">
    <name type="scientific">Candidatus Danuiimicrobium aquiferis</name>
    <dbReference type="NCBI Taxonomy" id="1801832"/>
    <lineage>
        <taxon>Bacteria</taxon>
        <taxon>Pseudomonadati</taxon>
        <taxon>Candidatus Omnitrophota</taxon>
        <taxon>Candidatus Danuiimicrobium</taxon>
    </lineage>
</organism>
<gene>
    <name evidence="2" type="ORF">A3G33_05985</name>
</gene>
<dbReference type="Proteomes" id="UP000178187">
    <property type="component" value="Unassembled WGS sequence"/>
</dbReference>